<dbReference type="InterPro" id="IPR014729">
    <property type="entry name" value="Rossmann-like_a/b/a_fold"/>
</dbReference>
<organism evidence="6">
    <name type="scientific">marine metagenome</name>
    <dbReference type="NCBI Taxonomy" id="408172"/>
    <lineage>
        <taxon>unclassified sequences</taxon>
        <taxon>metagenomes</taxon>
        <taxon>ecological metagenomes</taxon>
    </lineage>
</organism>
<evidence type="ECO:0000313" key="6">
    <source>
        <dbReference type="EMBL" id="SVE19306.1"/>
    </source>
</evidence>
<sequence>MTTKSKGRIFSGMRPSGRLHLGNLLGALQNWVALQDDYDCVYCIADVHALTTLTDGHEVAEIAD</sequence>
<feature type="non-terminal residue" evidence="6">
    <location>
        <position position="64"/>
    </location>
</feature>
<dbReference type="PROSITE" id="PS00178">
    <property type="entry name" value="AA_TRNA_LIGASE_I"/>
    <property type="match status" value="1"/>
</dbReference>
<dbReference type="GO" id="GO:0005524">
    <property type="term" value="F:ATP binding"/>
    <property type="evidence" value="ECO:0007669"/>
    <property type="project" value="UniProtKB-KW"/>
</dbReference>
<dbReference type="Gene3D" id="3.40.50.620">
    <property type="entry name" value="HUPs"/>
    <property type="match status" value="1"/>
</dbReference>
<name>A0A383BGJ8_9ZZZZ</name>
<accession>A0A383BGJ8</accession>
<dbReference type="PANTHER" id="PTHR43766:SF1">
    <property type="entry name" value="TRYPTOPHAN--TRNA LIGASE, MITOCHONDRIAL"/>
    <property type="match status" value="1"/>
</dbReference>
<dbReference type="Pfam" id="PF00579">
    <property type="entry name" value="tRNA-synt_1b"/>
    <property type="match status" value="1"/>
</dbReference>
<dbReference type="InterPro" id="IPR050203">
    <property type="entry name" value="Trp-tRNA_synthetase"/>
</dbReference>
<proteinExistence type="predicted"/>
<keyword evidence="2" id="KW-0547">Nucleotide-binding</keyword>
<keyword evidence="5" id="KW-0030">Aminoacyl-tRNA synthetase</keyword>
<evidence type="ECO:0000256" key="3">
    <source>
        <dbReference type="ARBA" id="ARBA00022840"/>
    </source>
</evidence>
<dbReference type="InterPro" id="IPR001412">
    <property type="entry name" value="aa-tRNA-synth_I_CS"/>
</dbReference>
<dbReference type="PANTHER" id="PTHR43766">
    <property type="entry name" value="TRYPTOPHAN--TRNA LIGASE, MITOCHONDRIAL"/>
    <property type="match status" value="1"/>
</dbReference>
<keyword evidence="4" id="KW-0648">Protein biosynthesis</keyword>
<protein>
    <recommendedName>
        <fullName evidence="7">Tryptophan--tRNA ligase</fullName>
    </recommendedName>
</protein>
<reference evidence="6" key="1">
    <citation type="submission" date="2018-05" db="EMBL/GenBank/DDBJ databases">
        <authorList>
            <person name="Lanie J.A."/>
            <person name="Ng W.-L."/>
            <person name="Kazmierczak K.M."/>
            <person name="Andrzejewski T.M."/>
            <person name="Davidsen T.M."/>
            <person name="Wayne K.J."/>
            <person name="Tettelin H."/>
            <person name="Glass J.I."/>
            <person name="Rusch D."/>
            <person name="Podicherti R."/>
            <person name="Tsui H.-C.T."/>
            <person name="Winkler M.E."/>
        </authorList>
    </citation>
    <scope>NUCLEOTIDE SEQUENCE</scope>
</reference>
<keyword evidence="3" id="KW-0067">ATP-binding</keyword>
<gene>
    <name evidence="6" type="ORF">METZ01_LOCUS472160</name>
</gene>
<evidence type="ECO:0000256" key="5">
    <source>
        <dbReference type="ARBA" id="ARBA00023146"/>
    </source>
</evidence>
<evidence type="ECO:0000256" key="4">
    <source>
        <dbReference type="ARBA" id="ARBA00022917"/>
    </source>
</evidence>
<dbReference type="SUPFAM" id="SSF52374">
    <property type="entry name" value="Nucleotidylyl transferase"/>
    <property type="match status" value="1"/>
</dbReference>
<dbReference type="GO" id="GO:0005829">
    <property type="term" value="C:cytosol"/>
    <property type="evidence" value="ECO:0007669"/>
    <property type="project" value="TreeGrafter"/>
</dbReference>
<dbReference type="AlphaFoldDB" id="A0A383BGJ8"/>
<dbReference type="EMBL" id="UINC01200425">
    <property type="protein sequence ID" value="SVE19306.1"/>
    <property type="molecule type" value="Genomic_DNA"/>
</dbReference>
<keyword evidence="1" id="KW-0436">Ligase</keyword>
<dbReference type="GO" id="GO:0006436">
    <property type="term" value="P:tryptophanyl-tRNA aminoacylation"/>
    <property type="evidence" value="ECO:0007669"/>
    <property type="project" value="TreeGrafter"/>
</dbReference>
<evidence type="ECO:0000256" key="2">
    <source>
        <dbReference type="ARBA" id="ARBA00022741"/>
    </source>
</evidence>
<dbReference type="GO" id="GO:0004830">
    <property type="term" value="F:tryptophan-tRNA ligase activity"/>
    <property type="evidence" value="ECO:0007669"/>
    <property type="project" value="TreeGrafter"/>
</dbReference>
<dbReference type="InterPro" id="IPR002305">
    <property type="entry name" value="aa-tRNA-synth_Ic"/>
</dbReference>
<evidence type="ECO:0008006" key="7">
    <source>
        <dbReference type="Google" id="ProtNLM"/>
    </source>
</evidence>
<evidence type="ECO:0000256" key="1">
    <source>
        <dbReference type="ARBA" id="ARBA00022598"/>
    </source>
</evidence>